<protein>
    <recommendedName>
        <fullName evidence="2">EthD domain-containing protein</fullName>
    </recommendedName>
</protein>
<evidence type="ECO:0000259" key="2">
    <source>
        <dbReference type="Pfam" id="PF07110"/>
    </source>
</evidence>
<dbReference type="AlphaFoldDB" id="A0A3D8R367"/>
<name>A0A3D8R367_9HELO</name>
<dbReference type="SUPFAM" id="SSF54909">
    <property type="entry name" value="Dimeric alpha+beta barrel"/>
    <property type="match status" value="1"/>
</dbReference>
<dbReference type="OrthoDB" id="3183782at2759"/>
<gene>
    <name evidence="3" type="ORF">BP5796_09149</name>
</gene>
<keyword evidence="4" id="KW-1185">Reference proteome</keyword>
<sequence length="114" mass="12976">MAATDALPQKYLKVSLFLTKLPELSDEQFHEYWRTKHLQIALENKSFSTKVRRYNQPAKLRAAQHHSSASLKSQASEFGIPVMAFDGVAEVWVDDLQTWKEIVSDPDFVALIAV</sequence>
<evidence type="ECO:0000313" key="3">
    <source>
        <dbReference type="EMBL" id="RDW68492.1"/>
    </source>
</evidence>
<feature type="domain" description="EthD" evidence="2">
    <location>
        <begin position="22"/>
        <end position="111"/>
    </location>
</feature>
<evidence type="ECO:0000313" key="4">
    <source>
        <dbReference type="Proteomes" id="UP000256328"/>
    </source>
</evidence>
<dbReference type="EMBL" id="PDLN01000013">
    <property type="protein sequence ID" value="RDW68492.1"/>
    <property type="molecule type" value="Genomic_DNA"/>
</dbReference>
<comment type="similarity">
    <text evidence="1">Belongs to the tpcK family.</text>
</comment>
<dbReference type="Gene3D" id="3.30.70.100">
    <property type="match status" value="1"/>
</dbReference>
<dbReference type="Pfam" id="PF07110">
    <property type="entry name" value="EthD"/>
    <property type="match status" value="1"/>
</dbReference>
<dbReference type="Proteomes" id="UP000256328">
    <property type="component" value="Unassembled WGS sequence"/>
</dbReference>
<dbReference type="GO" id="GO:0016491">
    <property type="term" value="F:oxidoreductase activity"/>
    <property type="evidence" value="ECO:0007669"/>
    <property type="project" value="InterPro"/>
</dbReference>
<reference evidence="3 4" key="1">
    <citation type="journal article" date="2018" name="IMA Fungus">
        <title>IMA Genome-F 9: Draft genome sequence of Annulohypoxylon stygium, Aspergillus mulundensis, Berkeleyomyces basicola (syn. Thielaviopsis basicola), Ceratocystis smalleyi, two Cercospora beticola strains, Coleophoma cylindrospora, Fusarium fracticaudum, Phialophora cf. hyalina, and Morchella septimelata.</title>
        <authorList>
            <person name="Wingfield B.D."/>
            <person name="Bills G.F."/>
            <person name="Dong Y."/>
            <person name="Huang W."/>
            <person name="Nel W.J."/>
            <person name="Swalarsk-Parry B.S."/>
            <person name="Vaghefi N."/>
            <person name="Wilken P.M."/>
            <person name="An Z."/>
            <person name="de Beer Z.W."/>
            <person name="De Vos L."/>
            <person name="Chen L."/>
            <person name="Duong T.A."/>
            <person name="Gao Y."/>
            <person name="Hammerbacher A."/>
            <person name="Kikkert J.R."/>
            <person name="Li Y."/>
            <person name="Li H."/>
            <person name="Li K."/>
            <person name="Li Q."/>
            <person name="Liu X."/>
            <person name="Ma X."/>
            <person name="Naidoo K."/>
            <person name="Pethybridge S.J."/>
            <person name="Sun J."/>
            <person name="Steenkamp E.T."/>
            <person name="van der Nest M.A."/>
            <person name="van Wyk S."/>
            <person name="Wingfield M.J."/>
            <person name="Xiong C."/>
            <person name="Yue Q."/>
            <person name="Zhang X."/>
        </authorList>
    </citation>
    <scope>NUCLEOTIDE SEQUENCE [LARGE SCALE GENOMIC DNA]</scope>
    <source>
        <strain evidence="3 4">BP5796</strain>
    </source>
</reference>
<dbReference type="InterPro" id="IPR009799">
    <property type="entry name" value="EthD_dom"/>
</dbReference>
<accession>A0A3D8R367</accession>
<proteinExistence type="inferred from homology"/>
<organism evidence="3 4">
    <name type="scientific">Coleophoma crateriformis</name>
    <dbReference type="NCBI Taxonomy" id="565419"/>
    <lineage>
        <taxon>Eukaryota</taxon>
        <taxon>Fungi</taxon>
        <taxon>Dikarya</taxon>
        <taxon>Ascomycota</taxon>
        <taxon>Pezizomycotina</taxon>
        <taxon>Leotiomycetes</taxon>
        <taxon>Helotiales</taxon>
        <taxon>Dermateaceae</taxon>
        <taxon>Coleophoma</taxon>
    </lineage>
</organism>
<dbReference type="InterPro" id="IPR011008">
    <property type="entry name" value="Dimeric_a/b-barrel"/>
</dbReference>
<evidence type="ECO:0000256" key="1">
    <source>
        <dbReference type="ARBA" id="ARBA00005986"/>
    </source>
</evidence>
<comment type="caution">
    <text evidence="3">The sequence shown here is derived from an EMBL/GenBank/DDBJ whole genome shotgun (WGS) entry which is preliminary data.</text>
</comment>